<dbReference type="CDD" id="cd02062">
    <property type="entry name" value="Nitro_FMN_reductase"/>
    <property type="match status" value="1"/>
</dbReference>
<gene>
    <name evidence="2" type="ORF">GBAR_LOCUS23997</name>
</gene>
<dbReference type="Proteomes" id="UP001174909">
    <property type="component" value="Unassembled WGS sequence"/>
</dbReference>
<dbReference type="SUPFAM" id="SSF55469">
    <property type="entry name" value="FMN-dependent nitroreductase-like"/>
    <property type="match status" value="1"/>
</dbReference>
<dbReference type="AlphaFoldDB" id="A0AA35XA49"/>
<reference evidence="2" key="1">
    <citation type="submission" date="2023-03" db="EMBL/GenBank/DDBJ databases">
        <authorList>
            <person name="Steffen K."/>
            <person name="Cardenas P."/>
        </authorList>
    </citation>
    <scope>NUCLEOTIDE SEQUENCE</scope>
</reference>
<dbReference type="PANTHER" id="PTHR23026">
    <property type="entry name" value="NADPH NITROREDUCTASE"/>
    <property type="match status" value="1"/>
</dbReference>
<dbReference type="InterPro" id="IPR000415">
    <property type="entry name" value="Nitroreductase-like"/>
</dbReference>
<dbReference type="Gene3D" id="3.40.109.10">
    <property type="entry name" value="NADH Oxidase"/>
    <property type="match status" value="1"/>
</dbReference>
<evidence type="ECO:0000313" key="2">
    <source>
        <dbReference type="EMBL" id="CAI8043257.1"/>
    </source>
</evidence>
<organism evidence="2 3">
    <name type="scientific">Geodia barretti</name>
    <name type="common">Barrett's horny sponge</name>
    <dbReference type="NCBI Taxonomy" id="519541"/>
    <lineage>
        <taxon>Eukaryota</taxon>
        <taxon>Metazoa</taxon>
        <taxon>Porifera</taxon>
        <taxon>Demospongiae</taxon>
        <taxon>Heteroscleromorpha</taxon>
        <taxon>Tetractinellida</taxon>
        <taxon>Astrophorina</taxon>
        <taxon>Geodiidae</taxon>
        <taxon>Geodia</taxon>
    </lineage>
</organism>
<evidence type="ECO:0000313" key="3">
    <source>
        <dbReference type="Proteomes" id="UP001174909"/>
    </source>
</evidence>
<feature type="domain" description="Nitroreductase" evidence="1">
    <location>
        <begin position="5"/>
        <end position="174"/>
    </location>
</feature>
<comment type="caution">
    <text evidence="2">The sequence shown here is derived from an EMBL/GenBank/DDBJ whole genome shotgun (WGS) entry which is preliminary data.</text>
</comment>
<dbReference type="PANTHER" id="PTHR23026:SF123">
    <property type="entry name" value="NAD(P)H NITROREDUCTASE RV3131-RELATED"/>
    <property type="match status" value="1"/>
</dbReference>
<proteinExistence type="predicted"/>
<evidence type="ECO:0000259" key="1">
    <source>
        <dbReference type="Pfam" id="PF00881"/>
    </source>
</evidence>
<protein>
    <submittedName>
        <fullName evidence="2">5,6-dimethylbenzimidazole synthase</fullName>
    </submittedName>
</protein>
<accession>A0AA35XA49</accession>
<keyword evidence="3" id="KW-1185">Reference proteome</keyword>
<dbReference type="EMBL" id="CASHTH010003315">
    <property type="protein sequence ID" value="CAI8043257.1"/>
    <property type="molecule type" value="Genomic_DNA"/>
</dbReference>
<name>A0AA35XA49_GEOBA</name>
<dbReference type="Pfam" id="PF00881">
    <property type="entry name" value="Nitroreductase"/>
    <property type="match status" value="1"/>
</dbReference>
<dbReference type="GO" id="GO:0140616">
    <property type="term" value="F:iodotyrosine deiodinase activity"/>
    <property type="evidence" value="ECO:0007669"/>
    <property type="project" value="UniProtKB-ARBA"/>
</dbReference>
<dbReference type="InterPro" id="IPR050627">
    <property type="entry name" value="Nitroreductase/BluB"/>
</dbReference>
<sequence>MHTTRAMRRLKPDPVPDELVHRILEAGQWAANGGANQRWRFMVVKDRSIKEQVQKWYQKAFDEVVGPRYLGSEPPPGSSPSRYRRQHGAVEYLTAHYHEAPIWIVACQDDGQEPPTRSAGASIYPAVQNMLLAARALGLGATLTSRHLRHEKEVEDILGLPPGVHSYAILPIGYPMGNFGPVRRGPLSDVVYLDKWGEQYLDE</sequence>
<dbReference type="InterPro" id="IPR029479">
    <property type="entry name" value="Nitroreductase"/>
</dbReference>